<keyword evidence="3" id="KW-0378">Hydrolase</keyword>
<keyword evidence="4" id="KW-1185">Reference proteome</keyword>
<feature type="region of interest" description="Disordered" evidence="1">
    <location>
        <begin position="196"/>
        <end position="223"/>
    </location>
</feature>
<accession>A0ABT7LWZ0</accession>
<dbReference type="InterPro" id="IPR008538">
    <property type="entry name" value="Uma2"/>
</dbReference>
<dbReference type="EMBL" id="JASVEJ010000008">
    <property type="protein sequence ID" value="MDL5056294.1"/>
    <property type="molecule type" value="Genomic_DNA"/>
</dbReference>
<reference evidence="3 4" key="1">
    <citation type="submission" date="2023-06" db="EMBL/GenBank/DDBJ databases">
        <title>Whole genome sequence of Oscillatoria calcuttensis NRMC-F 0142.</title>
        <authorList>
            <person name="Shakena Fathima T."/>
            <person name="Muralitharan G."/>
            <person name="Thajuddin N."/>
        </authorList>
    </citation>
    <scope>NUCLEOTIDE SEQUENCE [LARGE SCALE GENOMIC DNA]</scope>
    <source>
        <strain evidence="3 4">NRMC-F 0142</strain>
    </source>
</reference>
<feature type="domain" description="Putative restriction endonuclease" evidence="2">
    <location>
        <begin position="42"/>
        <end position="157"/>
    </location>
</feature>
<comment type="caution">
    <text evidence="3">The sequence shown here is derived from an EMBL/GenBank/DDBJ whole genome shotgun (WGS) entry which is preliminary data.</text>
</comment>
<evidence type="ECO:0000259" key="2">
    <source>
        <dbReference type="Pfam" id="PF05685"/>
    </source>
</evidence>
<organism evidence="3 4">
    <name type="scientific">Geitlerinema calcuttense NRMC-F 0142</name>
    <dbReference type="NCBI Taxonomy" id="2922238"/>
    <lineage>
        <taxon>Bacteria</taxon>
        <taxon>Bacillati</taxon>
        <taxon>Cyanobacteriota</taxon>
        <taxon>Cyanophyceae</taxon>
        <taxon>Geitlerinematales</taxon>
        <taxon>Geitlerinemataceae</taxon>
        <taxon>Geitlerinema</taxon>
    </lineage>
</organism>
<dbReference type="SUPFAM" id="SSF52980">
    <property type="entry name" value="Restriction endonuclease-like"/>
    <property type="match status" value="1"/>
</dbReference>
<evidence type="ECO:0000256" key="1">
    <source>
        <dbReference type="SAM" id="MobiDB-lite"/>
    </source>
</evidence>
<sequence length="244" mass="28871">MVQQIATESIIYPDSDGQPMADNTKQFRWIVVIKENLELLFANNPDVFVAGDLLWYPVEGNNKIRQAPDAMVVFGRPKGDRGSYRQWNEENIAPQVVFEILSPGNRPKEMIQKFKFYERYGIEEYYLYDPDDNELSGWLRSASDLEMLETMENWVSPRLGIRFQLMSDTLLIYRPDGQRFLTFVEIAQLQAQETRRAEQERQRAEQERQRAEQERQRAEREQRRAERLAEQLRALGVEPDFEED</sequence>
<keyword evidence="3" id="KW-0540">Nuclease</keyword>
<dbReference type="RefSeq" id="WP_284476349.1">
    <property type="nucleotide sequence ID" value="NZ_JASVEJ010000008.1"/>
</dbReference>
<name>A0ABT7LWZ0_9CYAN</name>
<dbReference type="InterPro" id="IPR012296">
    <property type="entry name" value="Nuclease_put_TT1808"/>
</dbReference>
<dbReference type="Proteomes" id="UP001230986">
    <property type="component" value="Unassembled WGS sequence"/>
</dbReference>
<dbReference type="GO" id="GO:0004519">
    <property type="term" value="F:endonuclease activity"/>
    <property type="evidence" value="ECO:0007669"/>
    <property type="project" value="UniProtKB-KW"/>
</dbReference>
<dbReference type="InterPro" id="IPR011335">
    <property type="entry name" value="Restrct_endonuc-II-like"/>
</dbReference>
<gene>
    <name evidence="3" type="ORF">QQ055_02245</name>
</gene>
<keyword evidence="3" id="KW-0255">Endonuclease</keyword>
<evidence type="ECO:0000313" key="4">
    <source>
        <dbReference type="Proteomes" id="UP001230986"/>
    </source>
</evidence>
<dbReference type="Gene3D" id="3.90.1570.10">
    <property type="entry name" value="tt1808, chain A"/>
    <property type="match status" value="1"/>
</dbReference>
<dbReference type="Pfam" id="PF05685">
    <property type="entry name" value="Uma2"/>
    <property type="match status" value="1"/>
</dbReference>
<protein>
    <submittedName>
        <fullName evidence="3">Uma2 family endonuclease</fullName>
    </submittedName>
</protein>
<dbReference type="PANTHER" id="PTHR33352">
    <property type="entry name" value="SLR1095 PROTEIN"/>
    <property type="match status" value="1"/>
</dbReference>
<evidence type="ECO:0000313" key="3">
    <source>
        <dbReference type="EMBL" id="MDL5056294.1"/>
    </source>
</evidence>
<proteinExistence type="predicted"/>
<dbReference type="CDD" id="cd06260">
    <property type="entry name" value="DUF820-like"/>
    <property type="match status" value="1"/>
</dbReference>
<dbReference type="PANTHER" id="PTHR33352:SF2">
    <property type="entry name" value="SLL0995 PROTEIN"/>
    <property type="match status" value="1"/>
</dbReference>